<dbReference type="Gene3D" id="1.25.40.10">
    <property type="entry name" value="Tetratricopeptide repeat domain"/>
    <property type="match status" value="2"/>
</dbReference>
<dbReference type="Pfam" id="PF25872">
    <property type="entry name" value="HTH_77"/>
    <property type="match status" value="1"/>
</dbReference>
<dbReference type="SMART" id="SM00862">
    <property type="entry name" value="Trans_reg_C"/>
    <property type="match status" value="1"/>
</dbReference>
<name>K4P0Z1_9PSEU</name>
<evidence type="ECO:0000256" key="3">
    <source>
        <dbReference type="PROSITE-ProRule" id="PRU01091"/>
    </source>
</evidence>
<evidence type="ECO:0000256" key="1">
    <source>
        <dbReference type="ARBA" id="ARBA00005820"/>
    </source>
</evidence>
<dbReference type="GO" id="GO:0003677">
    <property type="term" value="F:DNA binding"/>
    <property type="evidence" value="ECO:0007669"/>
    <property type="project" value="UniProtKB-UniRule"/>
</dbReference>
<dbReference type="PANTHER" id="PTHR47691:SF3">
    <property type="entry name" value="HTH-TYPE TRANSCRIPTIONAL REGULATOR RV0890C-RELATED"/>
    <property type="match status" value="1"/>
</dbReference>
<dbReference type="InterPro" id="IPR001867">
    <property type="entry name" value="OmpR/PhoB-type_DNA-bd"/>
</dbReference>
<reference evidence="6" key="1">
    <citation type="journal article" date="2013" name="Proc. Natl. Acad. Sci. U.S.A.">
        <title>A new member of the 4-methylideneimidazole-5-one-containing aminomutase family from the enediyne kedarcidin biosynthetic pathway.</title>
        <authorList>
            <person name="Huang S.X."/>
            <person name="Lohman J.R."/>
            <person name="Huang T."/>
            <person name="Shen B."/>
        </authorList>
    </citation>
    <scope>NUCLEOTIDE SEQUENCE</scope>
    <source>
        <strain evidence="6">ATCC 53650</strain>
    </source>
</reference>
<dbReference type="PROSITE" id="PS51755">
    <property type="entry name" value="OMPR_PHOB"/>
    <property type="match status" value="1"/>
</dbReference>
<organism evidence="6">
    <name type="scientific">Streptoalloteichus sp. ATCC 53650</name>
    <dbReference type="NCBI Taxonomy" id="756733"/>
    <lineage>
        <taxon>Bacteria</taxon>
        <taxon>Bacillati</taxon>
        <taxon>Actinomycetota</taxon>
        <taxon>Actinomycetes</taxon>
        <taxon>Pseudonocardiales</taxon>
        <taxon>Pseudonocardiaceae</taxon>
        <taxon>Streptoalloteichus</taxon>
    </lineage>
</organism>
<dbReference type="EMBL" id="JX679499">
    <property type="protein sequence ID" value="AFV52162.1"/>
    <property type="molecule type" value="Genomic_DNA"/>
</dbReference>
<dbReference type="InterPro" id="IPR016032">
    <property type="entry name" value="Sig_transdc_resp-reg_C-effctor"/>
</dbReference>
<feature type="domain" description="OmpR/PhoB-type" evidence="5">
    <location>
        <begin position="1"/>
        <end position="96"/>
    </location>
</feature>
<dbReference type="Pfam" id="PF03704">
    <property type="entry name" value="BTAD"/>
    <property type="match status" value="1"/>
</dbReference>
<proteinExistence type="inferred from homology"/>
<accession>K4P0Z1</accession>
<dbReference type="InterPro" id="IPR011990">
    <property type="entry name" value="TPR-like_helical_dom_sf"/>
</dbReference>
<dbReference type="InterPro" id="IPR005158">
    <property type="entry name" value="BTAD"/>
</dbReference>
<dbReference type="GO" id="GO:0006355">
    <property type="term" value="P:regulation of DNA-templated transcription"/>
    <property type="evidence" value="ECO:0007669"/>
    <property type="project" value="InterPro"/>
</dbReference>
<dbReference type="GO" id="GO:0043531">
    <property type="term" value="F:ADP binding"/>
    <property type="evidence" value="ECO:0007669"/>
    <property type="project" value="InterPro"/>
</dbReference>
<evidence type="ECO:0000313" key="6">
    <source>
        <dbReference type="EMBL" id="AFV52162.1"/>
    </source>
</evidence>
<dbReference type="AlphaFoldDB" id="K4P0Z1"/>
<sequence length="1087" mass="117408">MRFGILGPLEVWTSAGQSVRVPEVKVRALLAHLLVNRGRRVSAGRLIEDLWGENLPANPAGVLRSKVSQLRRVLDDAERGGRDLIEFRSAGYLLRTDEQSVDADEFTAAVERARGTAETRAKAALLADSLALWRGPALADFADEGFARAAIARLDEQRLNALQEQAEAWLALGEPDRLAGELAEVVAQHPLHERLRALLMRALYVSGRQGDALDCYQDLRVRLREELGVEPGPELVALHQSILRREPAPGSRPPEPEVSRPRTNLPTPLTELVGRVEAVALTRKLLERGRLVTITGMGGAGKTRLSLATAAELVDHFPSGVWLVELTALGQPAAGPDEARGVDPAAVRAAVVEMISTVLGLHDQPGGPRLAAGADEDVRRLVAALRDRRMLLVLDNCEHVVEPVAQLCSLLLAAAPSLRVLATSREPLRVTGELLHPLPPLELPGPDEGTDPERLLRYSAIHLFVSRVAASSPGFALTTDNAAAVVEICRRLDGLPLALELVATRVRALGVQPLVRLLDDRLLQLSSGKRDVPARHQTLRGMIDWSWSLLAPAEQAVLRRLALHSGGCTLAAAAEVCSGGGVIAEEVPDLLARLVDCSLVVAAEGVDGPHYRMLESVAAYSVERLREAGETAEWQRRHDEHYLSLAERADQRLRGSEQRRWLLLLDAETVNLRAALHSAIRRGDAAMAVRLCCALAWYWVLRGRLGEGRRSFAAALAVAGPVPEGTRTTALLWWAGMTAMAGEDPAPVLARVSGRDAPRTPGDRRGAARAEWLLASVTPSDVDRPEGEDKLSRALAGFRELGDDWGVAVALSSLAWISLLRGDFAALRRDAERSLSLFRELGDDWGILQATDPLAALAYTTGDHDRAVQLCSDGLRTARDLGLWPQFAYYLNELGRLALLAGDCARARDLHERARTLAVELSNLAVAQYAEQGLAVVARRQGDYELAERHLRPLLDAARQAEWGEEVTSLLAELGFVAEQRGDAEAAFALHREGYEAARTTGDQRAVARALEGLAGAHNLIGRHDVAARLLGCAAAAQNSLGIQVPAAERYDVDRVTDAARAALGATCFEAEFAAGGASRPDECVPA</sequence>
<dbReference type="InterPro" id="IPR036388">
    <property type="entry name" value="WH-like_DNA-bd_sf"/>
</dbReference>
<protein>
    <submittedName>
        <fullName evidence="6">Transcriptional regulator</fullName>
    </submittedName>
</protein>
<dbReference type="InterPro" id="IPR058852">
    <property type="entry name" value="HTH_77"/>
</dbReference>
<comment type="similarity">
    <text evidence="1">Belongs to the AfsR/DnrI/RedD regulatory family.</text>
</comment>
<dbReference type="SMR" id="K4P0Z1"/>
<dbReference type="PANTHER" id="PTHR47691">
    <property type="entry name" value="REGULATOR-RELATED"/>
    <property type="match status" value="1"/>
</dbReference>
<dbReference type="SUPFAM" id="SSF52540">
    <property type="entry name" value="P-loop containing nucleoside triphosphate hydrolases"/>
    <property type="match status" value="1"/>
</dbReference>
<evidence type="ECO:0000256" key="2">
    <source>
        <dbReference type="ARBA" id="ARBA00023125"/>
    </source>
</evidence>
<evidence type="ECO:0000256" key="4">
    <source>
        <dbReference type="SAM" id="MobiDB-lite"/>
    </source>
</evidence>
<dbReference type="Gene3D" id="1.10.10.10">
    <property type="entry name" value="Winged helix-like DNA-binding domain superfamily/Winged helix DNA-binding domain"/>
    <property type="match status" value="1"/>
</dbReference>
<feature type="region of interest" description="Disordered" evidence="4">
    <location>
        <begin position="245"/>
        <end position="267"/>
    </location>
</feature>
<dbReference type="SUPFAM" id="SSF48452">
    <property type="entry name" value="TPR-like"/>
    <property type="match status" value="3"/>
</dbReference>
<dbReference type="Pfam" id="PF00486">
    <property type="entry name" value="Trans_reg_C"/>
    <property type="match status" value="1"/>
</dbReference>
<dbReference type="SMART" id="SM01043">
    <property type="entry name" value="BTAD"/>
    <property type="match status" value="1"/>
</dbReference>
<dbReference type="SUPFAM" id="SSF46894">
    <property type="entry name" value="C-terminal effector domain of the bipartite response regulators"/>
    <property type="match status" value="1"/>
</dbReference>
<evidence type="ECO:0000259" key="5">
    <source>
        <dbReference type="PROSITE" id="PS51755"/>
    </source>
</evidence>
<feature type="DNA-binding region" description="OmpR/PhoB-type" evidence="3">
    <location>
        <begin position="1"/>
        <end position="96"/>
    </location>
</feature>
<dbReference type="GO" id="GO:0000160">
    <property type="term" value="P:phosphorelay signal transduction system"/>
    <property type="evidence" value="ECO:0007669"/>
    <property type="project" value="InterPro"/>
</dbReference>
<dbReference type="Gene3D" id="3.40.50.300">
    <property type="entry name" value="P-loop containing nucleotide triphosphate hydrolases"/>
    <property type="match status" value="1"/>
</dbReference>
<dbReference type="CDD" id="cd15831">
    <property type="entry name" value="BTAD"/>
    <property type="match status" value="1"/>
</dbReference>
<keyword evidence="2 3" id="KW-0238">DNA-binding</keyword>
<dbReference type="InterPro" id="IPR027417">
    <property type="entry name" value="P-loop_NTPase"/>
</dbReference>